<dbReference type="AlphaFoldDB" id="A0A1S2LTJ7"/>
<dbReference type="FunFam" id="3.20.20.70:FF:000037">
    <property type="entry name" value="Tryptophan synthase alpha chain"/>
    <property type="match status" value="1"/>
</dbReference>
<evidence type="ECO:0000256" key="7">
    <source>
        <dbReference type="ARBA" id="ARBA00023239"/>
    </source>
</evidence>
<comment type="catalytic activity">
    <reaction evidence="8 9">
        <text>(1S,2R)-1-C-(indol-3-yl)glycerol 3-phosphate + L-serine = D-glyceraldehyde 3-phosphate + L-tryptophan + H2O</text>
        <dbReference type="Rhea" id="RHEA:10532"/>
        <dbReference type="ChEBI" id="CHEBI:15377"/>
        <dbReference type="ChEBI" id="CHEBI:33384"/>
        <dbReference type="ChEBI" id="CHEBI:57912"/>
        <dbReference type="ChEBI" id="CHEBI:58866"/>
        <dbReference type="ChEBI" id="CHEBI:59776"/>
        <dbReference type="EC" id="4.2.1.20"/>
    </reaction>
</comment>
<dbReference type="Proteomes" id="UP000180098">
    <property type="component" value="Unassembled WGS sequence"/>
</dbReference>
<dbReference type="Gene3D" id="3.20.20.70">
    <property type="entry name" value="Aldolase class I"/>
    <property type="match status" value="1"/>
</dbReference>
<evidence type="ECO:0000256" key="9">
    <source>
        <dbReference type="HAMAP-Rule" id="MF_00131"/>
    </source>
</evidence>
<evidence type="ECO:0000256" key="5">
    <source>
        <dbReference type="ARBA" id="ARBA00022822"/>
    </source>
</evidence>
<evidence type="ECO:0000313" key="11">
    <source>
        <dbReference type="EMBL" id="OIJ15842.1"/>
    </source>
</evidence>
<comment type="function">
    <text evidence="1 9">The alpha subunit is responsible for the aldol cleavage of indoleglycerol phosphate to indole and glyceraldehyde 3-phosphate.</text>
</comment>
<feature type="active site" description="Proton acceptor" evidence="9">
    <location>
        <position position="47"/>
    </location>
</feature>
<dbReference type="OrthoDB" id="9804578at2"/>
<evidence type="ECO:0000256" key="10">
    <source>
        <dbReference type="RuleBase" id="RU003662"/>
    </source>
</evidence>
<dbReference type="InterPro" id="IPR013785">
    <property type="entry name" value="Aldolase_TIM"/>
</dbReference>
<gene>
    <name evidence="9" type="primary">trpA</name>
    <name evidence="11" type="ORF">BKP35_02295</name>
</gene>
<keyword evidence="6 9" id="KW-0057">Aromatic amino acid biosynthesis</keyword>
<name>A0A1S2LTJ7_9BACI</name>
<evidence type="ECO:0000256" key="4">
    <source>
        <dbReference type="ARBA" id="ARBA00022605"/>
    </source>
</evidence>
<proteinExistence type="inferred from homology"/>
<evidence type="ECO:0000256" key="8">
    <source>
        <dbReference type="ARBA" id="ARBA00049047"/>
    </source>
</evidence>
<dbReference type="HAMAP" id="MF_00131">
    <property type="entry name" value="Trp_synth_alpha"/>
    <property type="match status" value="1"/>
</dbReference>
<dbReference type="PANTHER" id="PTHR43406">
    <property type="entry name" value="TRYPTOPHAN SYNTHASE, ALPHA CHAIN"/>
    <property type="match status" value="1"/>
</dbReference>
<accession>A0A1S2LTJ7</accession>
<dbReference type="EMBL" id="MLQQ01000001">
    <property type="protein sequence ID" value="OIJ15842.1"/>
    <property type="molecule type" value="Genomic_DNA"/>
</dbReference>
<keyword evidence="12" id="KW-1185">Reference proteome</keyword>
<dbReference type="CDD" id="cd04724">
    <property type="entry name" value="Tryptophan_synthase_alpha"/>
    <property type="match status" value="1"/>
</dbReference>
<dbReference type="SUPFAM" id="SSF51366">
    <property type="entry name" value="Ribulose-phoshate binding barrel"/>
    <property type="match status" value="1"/>
</dbReference>
<protein>
    <recommendedName>
        <fullName evidence="9">Tryptophan synthase alpha chain</fullName>
        <ecNumber evidence="9">4.2.1.20</ecNumber>
    </recommendedName>
</protein>
<comment type="caution">
    <text evidence="11">The sequence shown here is derived from an EMBL/GenBank/DDBJ whole genome shotgun (WGS) entry which is preliminary data.</text>
</comment>
<dbReference type="RefSeq" id="WP_071311767.1">
    <property type="nucleotide sequence ID" value="NZ_MLQQ01000001.1"/>
</dbReference>
<dbReference type="InterPro" id="IPR002028">
    <property type="entry name" value="Trp_synthase_suA"/>
</dbReference>
<evidence type="ECO:0000256" key="3">
    <source>
        <dbReference type="ARBA" id="ARBA00011270"/>
    </source>
</evidence>
<dbReference type="InterPro" id="IPR011060">
    <property type="entry name" value="RibuloseP-bd_barrel"/>
</dbReference>
<dbReference type="PROSITE" id="PS00167">
    <property type="entry name" value="TRP_SYNTHASE_ALPHA"/>
    <property type="match status" value="1"/>
</dbReference>
<sequence>MSNTRLQTIKKADETLFIPFIMAGDPTPEFTVELALLLEEVGANILELGVPYSDPLADGPVIQRAALRALEHGMSLKKAIELVSQMRNRGLTIPVIIFTYYNPVLQLGEENVLGLMKEHDIDGILIPDLPYEESRLFAKRCDDESRPLISLVAPTSNQRIEQIATSANGFLYCVSSLGVTGVRNNFDENIYEFLQEVKKHSKAPVAVGFGISSSEQIKQLKPYCDGIIVGSALVKMIESKNTEILNNETRRKVLLDIKTFVQSLIS</sequence>
<dbReference type="PANTHER" id="PTHR43406:SF1">
    <property type="entry name" value="TRYPTOPHAN SYNTHASE ALPHA CHAIN, CHLOROPLASTIC"/>
    <property type="match status" value="1"/>
</dbReference>
<dbReference type="Pfam" id="PF00290">
    <property type="entry name" value="Trp_syntA"/>
    <property type="match status" value="1"/>
</dbReference>
<dbReference type="GO" id="GO:0004834">
    <property type="term" value="F:tryptophan synthase activity"/>
    <property type="evidence" value="ECO:0007669"/>
    <property type="project" value="UniProtKB-UniRule"/>
</dbReference>
<dbReference type="UniPathway" id="UPA00035">
    <property type="reaction ID" value="UER00044"/>
</dbReference>
<organism evidence="11 12">
    <name type="scientific">Anaerobacillus arseniciselenatis</name>
    <dbReference type="NCBI Taxonomy" id="85682"/>
    <lineage>
        <taxon>Bacteria</taxon>
        <taxon>Bacillati</taxon>
        <taxon>Bacillota</taxon>
        <taxon>Bacilli</taxon>
        <taxon>Bacillales</taxon>
        <taxon>Bacillaceae</taxon>
        <taxon>Anaerobacillus</taxon>
    </lineage>
</organism>
<comment type="subunit">
    <text evidence="3 9">Tetramer of two alpha and two beta chains.</text>
</comment>
<evidence type="ECO:0000313" key="12">
    <source>
        <dbReference type="Proteomes" id="UP000180098"/>
    </source>
</evidence>
<keyword evidence="4 9" id="KW-0028">Amino-acid biosynthesis</keyword>
<comment type="pathway">
    <text evidence="2 9">Amino-acid biosynthesis; L-tryptophan biosynthesis; L-tryptophan from chorismate: step 5/5.</text>
</comment>
<dbReference type="GO" id="GO:0005829">
    <property type="term" value="C:cytosol"/>
    <property type="evidence" value="ECO:0007669"/>
    <property type="project" value="TreeGrafter"/>
</dbReference>
<feature type="active site" description="Proton acceptor" evidence="9">
    <location>
        <position position="58"/>
    </location>
</feature>
<dbReference type="EC" id="4.2.1.20" evidence="9"/>
<evidence type="ECO:0000256" key="6">
    <source>
        <dbReference type="ARBA" id="ARBA00023141"/>
    </source>
</evidence>
<evidence type="ECO:0000256" key="1">
    <source>
        <dbReference type="ARBA" id="ARBA00003365"/>
    </source>
</evidence>
<dbReference type="NCBIfam" id="TIGR00262">
    <property type="entry name" value="trpA"/>
    <property type="match status" value="1"/>
</dbReference>
<reference evidence="11 12" key="1">
    <citation type="submission" date="2016-10" db="EMBL/GenBank/DDBJ databases">
        <title>Draft genome sequences of four alkaliphilic bacteria belonging to the Anaerobacillus genus.</title>
        <authorList>
            <person name="Bassil N.M."/>
            <person name="Lloyd J.R."/>
        </authorList>
    </citation>
    <scope>NUCLEOTIDE SEQUENCE [LARGE SCALE GENOMIC DNA]</scope>
    <source>
        <strain evidence="11 12">DSM 15340</strain>
    </source>
</reference>
<evidence type="ECO:0000256" key="2">
    <source>
        <dbReference type="ARBA" id="ARBA00004733"/>
    </source>
</evidence>
<keyword evidence="5 9" id="KW-0822">Tryptophan biosynthesis</keyword>
<dbReference type="InterPro" id="IPR018204">
    <property type="entry name" value="Trp_synthase_alpha_AS"/>
</dbReference>
<comment type="similarity">
    <text evidence="9 10">Belongs to the TrpA family.</text>
</comment>
<keyword evidence="7 9" id="KW-0456">Lyase</keyword>